<protein>
    <submittedName>
        <fullName evidence="3">GNAT family acetyltransferase</fullName>
    </submittedName>
</protein>
<keyword evidence="3" id="KW-0808">Transferase</keyword>
<reference evidence="3 4" key="1">
    <citation type="submission" date="2015-10" db="EMBL/GenBank/DDBJ databases">
        <title>Draft genome sequence of Novosphingobium fuchskuhlense DSM 25065 isolated from a surface water sample of the southwest basin of Lake Grosse Fuchskuhle.</title>
        <authorList>
            <person name="Ruckert C."/>
            <person name="Winkler A."/>
            <person name="Glaeser J."/>
            <person name="Grossart H.-P."/>
            <person name="Kalinowski J."/>
            <person name="Glaeser S."/>
        </authorList>
    </citation>
    <scope>NUCLEOTIDE SEQUENCE [LARGE SCALE GENOMIC DNA]</scope>
    <source>
        <strain evidence="3 4">FNE08-7</strain>
    </source>
</reference>
<dbReference type="AlphaFoldDB" id="A0A124JW34"/>
<dbReference type="EMBL" id="LLZS01000003">
    <property type="protein sequence ID" value="KUR72919.1"/>
    <property type="molecule type" value="Genomic_DNA"/>
</dbReference>
<name>A0A124JW34_9SPHN</name>
<dbReference type="InterPro" id="IPR016181">
    <property type="entry name" value="Acyl_CoA_acyltransferase"/>
</dbReference>
<dbReference type="PANTHER" id="PTHR43792">
    <property type="entry name" value="GNAT FAMILY, PUTATIVE (AFU_ORTHOLOGUE AFUA_3G00765)-RELATED-RELATED"/>
    <property type="match status" value="1"/>
</dbReference>
<dbReference type="InterPro" id="IPR000182">
    <property type="entry name" value="GNAT_dom"/>
</dbReference>
<dbReference type="GO" id="GO:0016747">
    <property type="term" value="F:acyltransferase activity, transferring groups other than amino-acyl groups"/>
    <property type="evidence" value="ECO:0007669"/>
    <property type="project" value="InterPro"/>
</dbReference>
<organism evidence="3 4">
    <name type="scientific">Novosphingobium fuchskuhlense</name>
    <dbReference type="NCBI Taxonomy" id="1117702"/>
    <lineage>
        <taxon>Bacteria</taxon>
        <taxon>Pseudomonadati</taxon>
        <taxon>Pseudomonadota</taxon>
        <taxon>Alphaproteobacteria</taxon>
        <taxon>Sphingomonadales</taxon>
        <taxon>Sphingomonadaceae</taxon>
        <taxon>Novosphingobium</taxon>
    </lineage>
</organism>
<comment type="caution">
    <text evidence="3">The sequence shown here is derived from an EMBL/GenBank/DDBJ whole genome shotgun (WGS) entry which is preliminary data.</text>
</comment>
<evidence type="ECO:0000256" key="1">
    <source>
        <dbReference type="SAM" id="MobiDB-lite"/>
    </source>
</evidence>
<evidence type="ECO:0000313" key="4">
    <source>
        <dbReference type="Proteomes" id="UP000058012"/>
    </source>
</evidence>
<keyword evidence="4" id="KW-1185">Reference proteome</keyword>
<dbReference type="OrthoDB" id="9804153at2"/>
<dbReference type="InterPro" id="IPR051531">
    <property type="entry name" value="N-acetyltransferase"/>
</dbReference>
<dbReference type="CDD" id="cd04301">
    <property type="entry name" value="NAT_SF"/>
    <property type="match status" value="1"/>
</dbReference>
<accession>A0A124JW34</accession>
<sequence>MFIRSERLFLRPAWPEDWAELHGAIDDAAVVRNLARSPWPYRADDARWFVSRAQDARHPDFLVTLPAADGARIIGCAGIAPGEHGAVELGYWIAREQWGRGYATEAANAVLSIARALGHDRIEASHFLDNPASGRVLRKLGFKPTGEHRPRHSEGRGTVVTSVVYETRLREADNGDGGGDGQEPMRHAA</sequence>
<feature type="domain" description="N-acetyltransferase" evidence="2">
    <location>
        <begin position="8"/>
        <end position="170"/>
    </location>
</feature>
<dbReference type="Pfam" id="PF13302">
    <property type="entry name" value="Acetyltransf_3"/>
    <property type="match status" value="1"/>
</dbReference>
<dbReference type="PROSITE" id="PS51186">
    <property type="entry name" value="GNAT"/>
    <property type="match status" value="1"/>
</dbReference>
<dbReference type="Proteomes" id="UP000058012">
    <property type="component" value="Unassembled WGS sequence"/>
</dbReference>
<dbReference type="STRING" id="1117702.AQZ52_06870"/>
<dbReference type="SUPFAM" id="SSF55729">
    <property type="entry name" value="Acyl-CoA N-acyltransferases (Nat)"/>
    <property type="match status" value="1"/>
</dbReference>
<feature type="region of interest" description="Disordered" evidence="1">
    <location>
        <begin position="170"/>
        <end position="189"/>
    </location>
</feature>
<dbReference type="RefSeq" id="WP_067907666.1">
    <property type="nucleotide sequence ID" value="NZ_KQ954244.1"/>
</dbReference>
<evidence type="ECO:0000313" key="3">
    <source>
        <dbReference type="EMBL" id="KUR72919.1"/>
    </source>
</evidence>
<gene>
    <name evidence="3" type="ORF">AQZ52_06870</name>
</gene>
<proteinExistence type="predicted"/>
<dbReference type="Gene3D" id="3.40.630.30">
    <property type="match status" value="1"/>
</dbReference>
<evidence type="ECO:0000259" key="2">
    <source>
        <dbReference type="PROSITE" id="PS51186"/>
    </source>
</evidence>